<dbReference type="Proteomes" id="UP000235387">
    <property type="component" value="Unassembled WGS sequence"/>
</dbReference>
<feature type="binding site" evidence="12">
    <location>
        <position position="239"/>
    </location>
    <ligand>
        <name>pyridoxal 5'-phosphate</name>
        <dbReference type="ChEBI" id="CHEBI:597326"/>
    </ligand>
</feature>
<feature type="binding site" evidence="12">
    <location>
        <position position="371"/>
    </location>
    <ligand>
        <name>pyridoxal 5'-phosphate</name>
        <dbReference type="ChEBI" id="CHEBI:597326"/>
    </ligand>
</feature>
<protein>
    <recommendedName>
        <fullName evidence="11 12">Diaminopimelate decarboxylase</fullName>
        <shortName evidence="12">DAP decarboxylase</shortName>
        <shortName evidence="12">DAPDC</shortName>
        <ecNumber evidence="10 12">4.1.1.20</ecNumber>
    </recommendedName>
</protein>
<evidence type="ECO:0000259" key="15">
    <source>
        <dbReference type="Pfam" id="PF02784"/>
    </source>
</evidence>
<dbReference type="RefSeq" id="WP_102391282.1">
    <property type="nucleotide sequence ID" value="NZ_MDAL01000027.1"/>
</dbReference>
<dbReference type="Pfam" id="PF02784">
    <property type="entry name" value="Orn_Arg_deC_N"/>
    <property type="match status" value="1"/>
</dbReference>
<keyword evidence="4 12" id="KW-0663">Pyridoxal phosphate</keyword>
<evidence type="ECO:0000256" key="5">
    <source>
        <dbReference type="ARBA" id="ARBA00023154"/>
    </source>
</evidence>
<name>A0A2N7L8N1_9GAMM</name>
<dbReference type="PRINTS" id="PR01179">
    <property type="entry name" value="ODADCRBXLASE"/>
</dbReference>
<reference evidence="17" key="1">
    <citation type="submission" date="2016-07" db="EMBL/GenBank/DDBJ databases">
        <title>Nontailed viruses are major unrecognized killers of bacteria in the ocean.</title>
        <authorList>
            <person name="Kauffman K."/>
            <person name="Hussain F."/>
            <person name="Yang J."/>
            <person name="Arevalo P."/>
            <person name="Brown J."/>
            <person name="Cutler M."/>
            <person name="Kelly L."/>
            <person name="Polz M.F."/>
        </authorList>
    </citation>
    <scope>NUCLEOTIDE SEQUENCE [LARGE SCALE GENOMIC DNA]</scope>
    <source>
        <strain evidence="17">10N.261.45.A10</strain>
    </source>
</reference>
<accession>A0A2N7L8N1</accession>
<dbReference type="GO" id="GO:0030170">
    <property type="term" value="F:pyridoxal phosphate binding"/>
    <property type="evidence" value="ECO:0007669"/>
    <property type="project" value="UniProtKB-UniRule"/>
</dbReference>
<dbReference type="EC" id="4.1.1.20" evidence="10 12"/>
<feature type="binding site" evidence="12">
    <location>
        <begin position="273"/>
        <end position="276"/>
    </location>
    <ligand>
        <name>pyridoxal 5'-phosphate</name>
        <dbReference type="ChEBI" id="CHEBI:597326"/>
    </ligand>
</feature>
<evidence type="ECO:0000256" key="8">
    <source>
        <dbReference type="ARBA" id="ARBA00060643"/>
    </source>
</evidence>
<evidence type="ECO:0000256" key="6">
    <source>
        <dbReference type="ARBA" id="ARBA00023239"/>
    </source>
</evidence>
<evidence type="ECO:0000256" key="11">
    <source>
        <dbReference type="ARBA" id="ARBA00074972"/>
    </source>
</evidence>
<comment type="pathway">
    <text evidence="8 12 14">Amino-acid biosynthesis; L-lysine biosynthesis via DAP pathway; L-lysine from DL-2,6-diaminopimelate: step 1/1.</text>
</comment>
<dbReference type="InterPro" id="IPR029066">
    <property type="entry name" value="PLP-binding_barrel"/>
</dbReference>
<comment type="caution">
    <text evidence="16">The sequence shown here is derived from an EMBL/GenBank/DDBJ whole genome shotgun (WGS) entry which is preliminary data.</text>
</comment>
<evidence type="ECO:0000256" key="12">
    <source>
        <dbReference type="HAMAP-Rule" id="MF_02120"/>
    </source>
</evidence>
<evidence type="ECO:0000313" key="17">
    <source>
        <dbReference type="Proteomes" id="UP000235387"/>
    </source>
</evidence>
<dbReference type="NCBIfam" id="TIGR01048">
    <property type="entry name" value="lysA"/>
    <property type="match status" value="1"/>
</dbReference>
<dbReference type="SUPFAM" id="SSF50621">
    <property type="entry name" value="Alanine racemase C-terminal domain-like"/>
    <property type="match status" value="1"/>
</dbReference>
<evidence type="ECO:0000256" key="2">
    <source>
        <dbReference type="ARBA" id="ARBA00022605"/>
    </source>
</evidence>
<evidence type="ECO:0000256" key="1">
    <source>
        <dbReference type="ARBA" id="ARBA00001933"/>
    </source>
</evidence>
<feature type="binding site" evidence="12">
    <location>
        <position position="316"/>
    </location>
    <ligand>
        <name>substrate</name>
    </ligand>
</feature>
<gene>
    <name evidence="12" type="primary">lysA</name>
    <name evidence="16" type="ORF">BCT23_04065</name>
</gene>
<feature type="modified residue" description="N6-(pyridoxal phosphate)lysine" evidence="12 13">
    <location>
        <position position="60"/>
    </location>
</feature>
<comment type="similarity">
    <text evidence="9 12">Belongs to the Orn/Lys/Arg decarboxylase class-II family. LysA subfamily.</text>
</comment>
<keyword evidence="5 12" id="KW-0457">Lysine biosynthesis</keyword>
<dbReference type="UniPathway" id="UPA00034">
    <property type="reaction ID" value="UER00027"/>
</dbReference>
<evidence type="ECO:0000256" key="9">
    <source>
        <dbReference type="ARBA" id="ARBA00060983"/>
    </source>
</evidence>
<dbReference type="CDD" id="cd06828">
    <property type="entry name" value="PLPDE_III_DapDC"/>
    <property type="match status" value="1"/>
</dbReference>
<dbReference type="Gene3D" id="3.20.20.10">
    <property type="entry name" value="Alanine racemase"/>
    <property type="match status" value="1"/>
</dbReference>
<dbReference type="PANTHER" id="PTHR43727">
    <property type="entry name" value="DIAMINOPIMELATE DECARBOXYLASE"/>
    <property type="match status" value="1"/>
</dbReference>
<evidence type="ECO:0000256" key="4">
    <source>
        <dbReference type="ARBA" id="ARBA00022898"/>
    </source>
</evidence>
<feature type="domain" description="Orn/DAP/Arg decarboxylase 2 N-terminal" evidence="15">
    <location>
        <begin position="35"/>
        <end position="279"/>
    </location>
</feature>
<dbReference type="PRINTS" id="PR01181">
    <property type="entry name" value="DAPDCRBXLASE"/>
</dbReference>
<keyword evidence="6 12" id="KW-0456">Lyase</keyword>
<dbReference type="GO" id="GO:0008836">
    <property type="term" value="F:diaminopimelate decarboxylase activity"/>
    <property type="evidence" value="ECO:0007669"/>
    <property type="project" value="UniProtKB-UniRule"/>
</dbReference>
<evidence type="ECO:0000256" key="7">
    <source>
        <dbReference type="ARBA" id="ARBA00050464"/>
    </source>
</evidence>
<keyword evidence="3 12" id="KW-0210">Decarboxylase</keyword>
<evidence type="ECO:0000256" key="3">
    <source>
        <dbReference type="ARBA" id="ARBA00022793"/>
    </source>
</evidence>
<keyword evidence="2 12" id="KW-0028">Amino-acid biosynthesis</keyword>
<comment type="catalytic activity">
    <reaction evidence="7 12 14">
        <text>meso-2,6-diaminopimelate + H(+) = L-lysine + CO2</text>
        <dbReference type="Rhea" id="RHEA:15101"/>
        <dbReference type="ChEBI" id="CHEBI:15378"/>
        <dbReference type="ChEBI" id="CHEBI:16526"/>
        <dbReference type="ChEBI" id="CHEBI:32551"/>
        <dbReference type="ChEBI" id="CHEBI:57791"/>
        <dbReference type="EC" id="4.1.1.20"/>
    </reaction>
</comment>
<dbReference type="FunFam" id="2.40.37.10:FF:000003">
    <property type="entry name" value="Diaminopimelate decarboxylase"/>
    <property type="match status" value="1"/>
</dbReference>
<dbReference type="InterPro" id="IPR000183">
    <property type="entry name" value="Orn/DAP/Arg_de-COase"/>
</dbReference>
<proteinExistence type="inferred from homology"/>
<dbReference type="InterPro" id="IPR002986">
    <property type="entry name" value="DAP_deCOOHase_LysA"/>
</dbReference>
<organism evidence="16 17">
    <name type="scientific">Enterovibrio norvegicus</name>
    <dbReference type="NCBI Taxonomy" id="188144"/>
    <lineage>
        <taxon>Bacteria</taxon>
        <taxon>Pseudomonadati</taxon>
        <taxon>Pseudomonadota</taxon>
        <taxon>Gammaproteobacteria</taxon>
        <taxon>Vibrionales</taxon>
        <taxon>Vibrionaceae</taxon>
        <taxon>Enterovibrio</taxon>
    </lineage>
</organism>
<evidence type="ECO:0000256" key="10">
    <source>
        <dbReference type="ARBA" id="ARBA00066427"/>
    </source>
</evidence>
<dbReference type="EMBL" id="MDAL01000027">
    <property type="protein sequence ID" value="PMN90669.1"/>
    <property type="molecule type" value="Genomic_DNA"/>
</dbReference>
<dbReference type="GO" id="GO:0009089">
    <property type="term" value="P:lysine biosynthetic process via diaminopimelate"/>
    <property type="evidence" value="ECO:0007669"/>
    <property type="project" value="UniProtKB-UniRule"/>
</dbReference>
<dbReference type="HAMAP" id="MF_02120">
    <property type="entry name" value="LysA"/>
    <property type="match status" value="1"/>
</dbReference>
<comment type="function">
    <text evidence="12">Specifically catalyzes the decarboxylation of meso-diaminopimelate (meso-DAP) to L-lysine.</text>
</comment>
<feature type="binding site" evidence="12">
    <location>
        <position position="344"/>
    </location>
    <ligand>
        <name>substrate</name>
    </ligand>
</feature>
<feature type="binding site" evidence="12">
    <location>
        <position position="312"/>
    </location>
    <ligand>
        <name>substrate</name>
    </ligand>
</feature>
<dbReference type="AlphaFoldDB" id="A0A2N7L8N1"/>
<dbReference type="PROSITE" id="PS00879">
    <property type="entry name" value="ODR_DC_2_2"/>
    <property type="match status" value="1"/>
</dbReference>
<feature type="binding site" evidence="12">
    <location>
        <position position="276"/>
    </location>
    <ligand>
        <name>substrate</name>
    </ligand>
</feature>
<dbReference type="SUPFAM" id="SSF51419">
    <property type="entry name" value="PLP-binding barrel"/>
    <property type="match status" value="1"/>
</dbReference>
<comment type="subunit">
    <text evidence="12">Homodimer.</text>
</comment>
<evidence type="ECO:0000256" key="14">
    <source>
        <dbReference type="RuleBase" id="RU003738"/>
    </source>
</evidence>
<dbReference type="InterPro" id="IPR022644">
    <property type="entry name" value="De-COase2_N"/>
</dbReference>
<dbReference type="FunFam" id="3.20.20.10:FF:000003">
    <property type="entry name" value="Diaminopimelate decarboxylase"/>
    <property type="match status" value="1"/>
</dbReference>
<dbReference type="InterPro" id="IPR022657">
    <property type="entry name" value="De-COase2_CS"/>
</dbReference>
<evidence type="ECO:0000313" key="16">
    <source>
        <dbReference type="EMBL" id="PMN90669.1"/>
    </source>
</evidence>
<evidence type="ECO:0000256" key="13">
    <source>
        <dbReference type="PIRSR" id="PIRSR600183-50"/>
    </source>
</evidence>
<comment type="cofactor">
    <cofactor evidence="1 12 13 14">
        <name>pyridoxal 5'-phosphate</name>
        <dbReference type="ChEBI" id="CHEBI:597326"/>
    </cofactor>
</comment>
<feature type="active site" description="Proton donor" evidence="13">
    <location>
        <position position="343"/>
    </location>
</feature>
<dbReference type="Gene3D" id="2.40.37.10">
    <property type="entry name" value="Lyase, Ornithine Decarboxylase, Chain A, domain 1"/>
    <property type="match status" value="1"/>
</dbReference>
<dbReference type="InterPro" id="IPR009006">
    <property type="entry name" value="Ala_racemase/Decarboxylase_C"/>
</dbReference>
<sequence>MNYFNYVKGELFAEQVSVTELAERFGTPLFIYSHATLERHYKAFDEAFGEYPHRICYSVKANSNIALLQTLKRLGSGFDIVSIGEFERVIKAGGSPKDIIFSGLGKTTDELTQALEANISCFNLESENELYRLKSIADKLGKTATISLRINPDVDPKTHKHITTGKKGNKFGIDIDTAKRLYIAAKDMDNIDIAGVDYHIGSQICKLEPLTQAIDAAVNLILELRDLGINIRHLDVGGGLGIQYKDETPPHPAEYVNAIVERVKSHDIDLVLEPGRAIIGNAGLLVSKVEYLKRGESKNFAVIDAGMNDYIRPCLYEAWTDIDAVDSRIEADDFVCDVVGPICESSDIFAKDRAIKVAEGSYVALRSVGAYGFSMSSNYNTRPRPPEVLVNGDKVSLIRRRETYQDLLGPEYLLDEA</sequence>
<dbReference type="PANTHER" id="PTHR43727:SF2">
    <property type="entry name" value="GROUP IV DECARBOXYLASE"/>
    <property type="match status" value="1"/>
</dbReference>
<feature type="binding site" evidence="12">
    <location>
        <position position="371"/>
    </location>
    <ligand>
        <name>substrate</name>
    </ligand>
</feature>